<evidence type="ECO:0000256" key="3">
    <source>
        <dbReference type="ARBA" id="ARBA00022448"/>
    </source>
</evidence>
<evidence type="ECO:0000313" key="13">
    <source>
        <dbReference type="Proteomes" id="UP000054498"/>
    </source>
</evidence>
<dbReference type="PANTHER" id="PTHR19957">
    <property type="entry name" value="SYNTAXIN"/>
    <property type="match status" value="1"/>
</dbReference>
<evidence type="ECO:0000256" key="1">
    <source>
        <dbReference type="ARBA" id="ARBA00004409"/>
    </source>
</evidence>
<organism evidence="12 13">
    <name type="scientific">Monoraphidium neglectum</name>
    <dbReference type="NCBI Taxonomy" id="145388"/>
    <lineage>
        <taxon>Eukaryota</taxon>
        <taxon>Viridiplantae</taxon>
        <taxon>Chlorophyta</taxon>
        <taxon>core chlorophytes</taxon>
        <taxon>Chlorophyceae</taxon>
        <taxon>CS clade</taxon>
        <taxon>Sphaeropleales</taxon>
        <taxon>Selenastraceae</taxon>
        <taxon>Monoraphidium</taxon>
    </lineage>
</organism>
<dbReference type="PANTHER" id="PTHR19957:SF83">
    <property type="entry name" value="SYNTAXIN-16"/>
    <property type="match status" value="1"/>
</dbReference>
<keyword evidence="3" id="KW-0813">Transport</keyword>
<dbReference type="SUPFAM" id="SSF47661">
    <property type="entry name" value="t-snare proteins"/>
    <property type="match status" value="1"/>
</dbReference>
<dbReference type="GO" id="GO:0048278">
    <property type="term" value="P:vesicle docking"/>
    <property type="evidence" value="ECO:0007669"/>
    <property type="project" value="TreeGrafter"/>
</dbReference>
<evidence type="ECO:0000256" key="10">
    <source>
        <dbReference type="SAM" id="Phobius"/>
    </source>
</evidence>
<keyword evidence="4 10" id="KW-0812">Transmembrane</keyword>
<evidence type="ECO:0000256" key="8">
    <source>
        <dbReference type="ARBA" id="ARBA00023054"/>
    </source>
</evidence>
<name>A0A0D2MEU5_9CHLO</name>
<dbReference type="CDD" id="cd15845">
    <property type="entry name" value="SNARE_syntaxin16"/>
    <property type="match status" value="1"/>
</dbReference>
<dbReference type="PROSITE" id="PS50192">
    <property type="entry name" value="T_SNARE"/>
    <property type="match status" value="1"/>
</dbReference>
<reference evidence="12 13" key="1">
    <citation type="journal article" date="2013" name="BMC Genomics">
        <title>Reconstruction of the lipid metabolism for the microalga Monoraphidium neglectum from its genome sequence reveals characteristics suitable for biofuel production.</title>
        <authorList>
            <person name="Bogen C."/>
            <person name="Al-Dilaimi A."/>
            <person name="Albersmeier A."/>
            <person name="Wichmann J."/>
            <person name="Grundmann M."/>
            <person name="Rupp O."/>
            <person name="Lauersen K.J."/>
            <person name="Blifernez-Klassen O."/>
            <person name="Kalinowski J."/>
            <person name="Goesmann A."/>
            <person name="Mussgnug J.H."/>
            <person name="Kruse O."/>
        </authorList>
    </citation>
    <scope>NUCLEOTIDE SEQUENCE [LARGE SCALE GENOMIC DNA]</scope>
    <source>
        <strain evidence="12 13">SAG 48.87</strain>
    </source>
</reference>
<dbReference type="GO" id="GO:0000149">
    <property type="term" value="F:SNARE binding"/>
    <property type="evidence" value="ECO:0007669"/>
    <property type="project" value="TreeGrafter"/>
</dbReference>
<feature type="domain" description="T-SNARE coiled-coil homology" evidence="11">
    <location>
        <begin position="156"/>
        <end position="218"/>
    </location>
</feature>
<keyword evidence="6 10" id="KW-1133">Transmembrane helix</keyword>
<accession>A0A0D2MEU5</accession>
<dbReference type="OrthoDB" id="10251371at2759"/>
<dbReference type="RefSeq" id="XP_013898271.1">
    <property type="nucleotide sequence ID" value="XM_014042817.1"/>
</dbReference>
<evidence type="ECO:0000256" key="6">
    <source>
        <dbReference type="ARBA" id="ARBA00022989"/>
    </source>
</evidence>
<dbReference type="Gene3D" id="1.20.58.70">
    <property type="match status" value="1"/>
</dbReference>
<dbReference type="GO" id="GO:0031201">
    <property type="term" value="C:SNARE complex"/>
    <property type="evidence" value="ECO:0007669"/>
    <property type="project" value="TreeGrafter"/>
</dbReference>
<keyword evidence="8" id="KW-0175">Coiled coil</keyword>
<evidence type="ECO:0000256" key="4">
    <source>
        <dbReference type="ARBA" id="ARBA00022692"/>
    </source>
</evidence>
<evidence type="ECO:0000256" key="7">
    <source>
        <dbReference type="ARBA" id="ARBA00023034"/>
    </source>
</evidence>
<keyword evidence="7" id="KW-0333">Golgi apparatus</keyword>
<evidence type="ECO:0000256" key="5">
    <source>
        <dbReference type="ARBA" id="ARBA00022927"/>
    </source>
</evidence>
<keyword evidence="9 10" id="KW-0472">Membrane</keyword>
<dbReference type="SMART" id="SM00397">
    <property type="entry name" value="t_SNARE"/>
    <property type="match status" value="1"/>
</dbReference>
<dbReference type="GO" id="GO:0006906">
    <property type="term" value="P:vesicle fusion"/>
    <property type="evidence" value="ECO:0007669"/>
    <property type="project" value="TreeGrafter"/>
</dbReference>
<proteinExistence type="inferred from homology"/>
<dbReference type="STRING" id="145388.A0A0D2MEU5"/>
<dbReference type="InterPro" id="IPR000727">
    <property type="entry name" value="T_SNARE_dom"/>
</dbReference>
<dbReference type="InterPro" id="IPR006012">
    <property type="entry name" value="Syntaxin/epimorphin_CS"/>
</dbReference>
<comment type="similarity">
    <text evidence="2">Belongs to the syntaxin family.</text>
</comment>
<protein>
    <submittedName>
        <fullName evidence="12">Syntaxin-43</fullName>
    </submittedName>
</protein>
<dbReference type="EMBL" id="KK101905">
    <property type="protein sequence ID" value="KIY99251.1"/>
    <property type="molecule type" value="Genomic_DNA"/>
</dbReference>
<keyword evidence="13" id="KW-1185">Reference proteome</keyword>
<evidence type="ECO:0000256" key="2">
    <source>
        <dbReference type="ARBA" id="ARBA00009063"/>
    </source>
</evidence>
<dbReference type="Proteomes" id="UP000054498">
    <property type="component" value="Unassembled WGS sequence"/>
</dbReference>
<dbReference type="GO" id="GO:0006886">
    <property type="term" value="P:intracellular protein transport"/>
    <property type="evidence" value="ECO:0007669"/>
    <property type="project" value="InterPro"/>
</dbReference>
<gene>
    <name evidence="12" type="ORF">MNEG_8711</name>
</gene>
<dbReference type="GO" id="GO:0005484">
    <property type="term" value="F:SNAP receptor activity"/>
    <property type="evidence" value="ECO:0007669"/>
    <property type="project" value="InterPro"/>
</dbReference>
<dbReference type="PROSITE" id="PS00914">
    <property type="entry name" value="SYNTAXIN"/>
    <property type="match status" value="1"/>
</dbReference>
<evidence type="ECO:0000259" key="11">
    <source>
        <dbReference type="PROSITE" id="PS50192"/>
    </source>
</evidence>
<dbReference type="AlphaFoldDB" id="A0A0D2MEU5"/>
<dbReference type="InterPro" id="IPR010989">
    <property type="entry name" value="SNARE"/>
</dbReference>
<keyword evidence="5" id="KW-0653">Protein transport</keyword>
<evidence type="ECO:0000256" key="9">
    <source>
        <dbReference type="ARBA" id="ARBA00023136"/>
    </source>
</evidence>
<dbReference type="Pfam" id="PF05739">
    <property type="entry name" value="SNARE"/>
    <property type="match status" value="1"/>
</dbReference>
<dbReference type="KEGG" id="mng:MNEG_8711"/>
<sequence>MALCTFQVSEKIKGDMAVLKERIAKLREYHAKALLVSFDSSASGASGHVDALTQEVQLSFKRLDGEIRAMQQQAGGREDDAGVRLQVQRQLAQALFKLSVEFRKQETRFLNKIEAQKGYEQGSSIGLIVEEGPAGAAAEADPGFTQAQLVKVSQAEALIEERDTEIRKVVETIVELAQIMRDLSTLVVEQGTMLDRIDHNIVETAMKVEEGVKELVKAEKTQKSGRAMMCIVMLCVLIAIFLIITIVRHA</sequence>
<dbReference type="InterPro" id="IPR045242">
    <property type="entry name" value="Syntaxin"/>
</dbReference>
<feature type="transmembrane region" description="Helical" evidence="10">
    <location>
        <begin position="227"/>
        <end position="247"/>
    </location>
</feature>
<evidence type="ECO:0000313" key="12">
    <source>
        <dbReference type="EMBL" id="KIY99251.1"/>
    </source>
</evidence>
<comment type="subcellular location">
    <subcellularLocation>
        <location evidence="1">Golgi apparatus membrane</location>
        <topology evidence="1">Single-pass type IV membrane protein</topology>
    </subcellularLocation>
</comment>
<dbReference type="GO" id="GO:0000139">
    <property type="term" value="C:Golgi membrane"/>
    <property type="evidence" value="ECO:0007669"/>
    <property type="project" value="UniProtKB-SubCell"/>
</dbReference>
<dbReference type="GeneID" id="25741586"/>